<reference evidence="1 2" key="1">
    <citation type="submission" date="2024-04" db="EMBL/GenBank/DDBJ databases">
        <title>Tritrichomonas musculus Genome.</title>
        <authorList>
            <person name="Alves-Ferreira E."/>
            <person name="Grigg M."/>
            <person name="Lorenzi H."/>
            <person name="Galac M."/>
        </authorList>
    </citation>
    <scope>NUCLEOTIDE SEQUENCE [LARGE SCALE GENOMIC DNA]</scope>
    <source>
        <strain evidence="1 2">EAF2021</strain>
    </source>
</reference>
<evidence type="ECO:0000313" key="2">
    <source>
        <dbReference type="Proteomes" id="UP001470230"/>
    </source>
</evidence>
<accession>A0ABR2GK97</accession>
<dbReference type="Proteomes" id="UP001470230">
    <property type="component" value="Unassembled WGS sequence"/>
</dbReference>
<keyword evidence="2" id="KW-1185">Reference proteome</keyword>
<sequence>MYASSGSSATSASWGNITGNILNQKDLMEKFDSKIDKIEGKGLSSNDFTNEMQDKLISVNKNYLISVDKVWSNFSENMYMQVIPVNGIKEKDIAMVCIELSDDEALADKELQVWNRVTRIIINNGSITAYIKGKMPDVSIKIRIKT</sequence>
<organism evidence="1 2">
    <name type="scientific">Tritrichomonas musculus</name>
    <dbReference type="NCBI Taxonomy" id="1915356"/>
    <lineage>
        <taxon>Eukaryota</taxon>
        <taxon>Metamonada</taxon>
        <taxon>Parabasalia</taxon>
        <taxon>Tritrichomonadida</taxon>
        <taxon>Tritrichomonadidae</taxon>
        <taxon>Tritrichomonas</taxon>
    </lineage>
</organism>
<comment type="caution">
    <text evidence="1">The sequence shown here is derived from an EMBL/GenBank/DDBJ whole genome shotgun (WGS) entry which is preliminary data.</text>
</comment>
<protein>
    <submittedName>
        <fullName evidence="1">Uncharacterized protein</fullName>
    </submittedName>
</protein>
<name>A0ABR2GK97_9EUKA</name>
<proteinExistence type="predicted"/>
<gene>
    <name evidence="1" type="ORF">M9Y10_031322</name>
</gene>
<dbReference type="EMBL" id="JAPFFF010000421">
    <property type="protein sequence ID" value="KAK8834358.1"/>
    <property type="molecule type" value="Genomic_DNA"/>
</dbReference>
<evidence type="ECO:0000313" key="1">
    <source>
        <dbReference type="EMBL" id="KAK8834358.1"/>
    </source>
</evidence>